<dbReference type="RefSeq" id="WP_021285417.1">
    <property type="nucleotide sequence ID" value="NZ_JAGGLL010000020.1"/>
</dbReference>
<dbReference type="Pfam" id="PF02350">
    <property type="entry name" value="Epimerase_2"/>
    <property type="match status" value="1"/>
</dbReference>
<dbReference type="InterPro" id="IPR003331">
    <property type="entry name" value="UDP_GlcNAc_Epimerase_2_dom"/>
</dbReference>
<comment type="caution">
    <text evidence="6">The sequence shown here is derived from an EMBL/GenBank/DDBJ whole genome shotgun (WGS) entry which is preliminary data.</text>
</comment>
<evidence type="ECO:0000256" key="4">
    <source>
        <dbReference type="RuleBase" id="RU003513"/>
    </source>
</evidence>
<dbReference type="SUPFAM" id="SSF53756">
    <property type="entry name" value="UDP-Glycosyltransferase/glycogen phosphorylase"/>
    <property type="match status" value="1"/>
</dbReference>
<dbReference type="NCBIfam" id="TIGR00236">
    <property type="entry name" value="wecB"/>
    <property type="match status" value="1"/>
</dbReference>
<sequence length="383" mass="43436">MQSKKIMVIFGTRPEATKMCTVVNALNKYPERFDVKVVVTGQHKEQLYQVLQNFNLKPDIDLGIMKENQSLSYVTSSAISGLDSVIQEDKPDFILVHGDTTTSFCGALVGFYHKIPVGHIEAGLRSYEKYSPWPEEVNRRLVDVVADILFAPTALSCENLIKEGYKKEQIYITGQTAIDAAMATYKEEYLFNEPELNKIDFENSRVITMTAHRRENYGEPMRQMFTAIRRIADNNPDVLIVYPVHLSPTVREMAYSTLSGHERILLLEPIDFVDMLNLQARSHFIMSDSGGLQEECVVFHKPLVLMRDTTERPEAIEAGAVYLAGTDESVIYDVSMKLLTDSNFYNQMATARNPFGDGKASERIAHILSQYFGFVDELPEEFL</sequence>
<evidence type="ECO:0000256" key="1">
    <source>
        <dbReference type="ARBA" id="ARBA00023235"/>
    </source>
</evidence>
<evidence type="ECO:0000313" key="7">
    <source>
        <dbReference type="Proteomes" id="UP001519308"/>
    </source>
</evidence>
<dbReference type="CDD" id="cd03786">
    <property type="entry name" value="GTB_UDP-GlcNAc_2-Epimerase"/>
    <property type="match status" value="1"/>
</dbReference>
<evidence type="ECO:0000256" key="2">
    <source>
        <dbReference type="ARBA" id="ARBA00038209"/>
    </source>
</evidence>
<dbReference type="PANTHER" id="PTHR43174">
    <property type="entry name" value="UDP-N-ACETYLGLUCOSAMINE 2-EPIMERASE"/>
    <property type="match status" value="1"/>
</dbReference>
<dbReference type="EMBL" id="JAGGLL010000020">
    <property type="protein sequence ID" value="MBP2022810.1"/>
    <property type="molecule type" value="Genomic_DNA"/>
</dbReference>
<dbReference type="InterPro" id="IPR029767">
    <property type="entry name" value="WecB-like"/>
</dbReference>
<dbReference type="Gene3D" id="3.40.50.2000">
    <property type="entry name" value="Glycogen Phosphorylase B"/>
    <property type="match status" value="2"/>
</dbReference>
<name>A0ABS4K4U5_9CLOT</name>
<feature type="domain" description="UDP-N-acetylglucosamine 2-epimerase" evidence="5">
    <location>
        <begin position="31"/>
        <end position="368"/>
    </location>
</feature>
<keyword evidence="1 4" id="KW-0413">Isomerase</keyword>
<accession>A0ABS4K4U5</accession>
<gene>
    <name evidence="6" type="ORF">J2Z44_002635</name>
</gene>
<evidence type="ECO:0000313" key="6">
    <source>
        <dbReference type="EMBL" id="MBP2022810.1"/>
    </source>
</evidence>
<dbReference type="Proteomes" id="UP001519308">
    <property type="component" value="Unassembled WGS sequence"/>
</dbReference>
<evidence type="ECO:0000256" key="3">
    <source>
        <dbReference type="ARBA" id="ARBA00038858"/>
    </source>
</evidence>
<reference evidence="6 7" key="1">
    <citation type="submission" date="2021-03" db="EMBL/GenBank/DDBJ databases">
        <title>Genomic Encyclopedia of Type Strains, Phase IV (KMG-IV): sequencing the most valuable type-strain genomes for metagenomic binning, comparative biology and taxonomic classification.</title>
        <authorList>
            <person name="Goeker M."/>
        </authorList>
    </citation>
    <scope>NUCLEOTIDE SEQUENCE [LARGE SCALE GENOMIC DNA]</scope>
    <source>
        <strain evidence="6 7">DSM 28650</strain>
    </source>
</reference>
<keyword evidence="7" id="KW-1185">Reference proteome</keyword>
<evidence type="ECO:0000259" key="5">
    <source>
        <dbReference type="Pfam" id="PF02350"/>
    </source>
</evidence>
<dbReference type="PANTHER" id="PTHR43174:SF2">
    <property type="entry name" value="UDP-N-ACETYLGLUCOSAMINE 2-EPIMERASE"/>
    <property type="match status" value="1"/>
</dbReference>
<protein>
    <recommendedName>
        <fullName evidence="3">UDP-N-acetylglucosamine 2-epimerase (non-hydrolyzing)</fullName>
        <ecNumber evidence="3">5.1.3.14</ecNumber>
    </recommendedName>
</protein>
<comment type="similarity">
    <text evidence="2 4">Belongs to the UDP-N-acetylglucosamine 2-epimerase family.</text>
</comment>
<dbReference type="EC" id="5.1.3.14" evidence="3"/>
<organism evidence="6 7">
    <name type="scientific">Clostridium punense</name>
    <dbReference type="NCBI Taxonomy" id="1054297"/>
    <lineage>
        <taxon>Bacteria</taxon>
        <taxon>Bacillati</taxon>
        <taxon>Bacillota</taxon>
        <taxon>Clostridia</taxon>
        <taxon>Eubacteriales</taxon>
        <taxon>Clostridiaceae</taxon>
        <taxon>Clostridium</taxon>
    </lineage>
</organism>
<dbReference type="GO" id="GO:0008761">
    <property type="term" value="F:UDP-N-acetylglucosamine 2-epimerase activity"/>
    <property type="evidence" value="ECO:0007669"/>
    <property type="project" value="UniProtKB-EC"/>
</dbReference>
<proteinExistence type="inferred from homology"/>